<reference evidence="15" key="1">
    <citation type="submission" date="2017-09" db="EMBL/GenBank/DDBJ databases">
        <title>Depth-based differentiation of microbial function through sediment-hosted aquifers and enrichment of novel symbionts in the deep terrestrial subsurface.</title>
        <authorList>
            <person name="Probst A.J."/>
            <person name="Ladd B."/>
            <person name="Jarett J.K."/>
            <person name="Geller-Mcgrath D.E."/>
            <person name="Sieber C.M.K."/>
            <person name="Emerson J.B."/>
            <person name="Anantharaman K."/>
            <person name="Thomas B.C."/>
            <person name="Malmstrom R."/>
            <person name="Stieglmeier M."/>
            <person name="Klingl A."/>
            <person name="Woyke T."/>
            <person name="Ryan C.M."/>
            <person name="Banfield J.F."/>
        </authorList>
    </citation>
    <scope>NUCLEOTIDE SEQUENCE [LARGE SCALE GENOMIC DNA]</scope>
</reference>
<dbReference type="InterPro" id="IPR036921">
    <property type="entry name" value="PurM-like_N_sf"/>
</dbReference>
<dbReference type="PANTHER" id="PTHR10520:SF12">
    <property type="entry name" value="TRIFUNCTIONAL PURINE BIOSYNTHETIC PROTEIN ADENOSINE-3"/>
    <property type="match status" value="1"/>
</dbReference>
<dbReference type="GO" id="GO:0005829">
    <property type="term" value="C:cytosol"/>
    <property type="evidence" value="ECO:0007669"/>
    <property type="project" value="TreeGrafter"/>
</dbReference>
<dbReference type="GO" id="GO:0046084">
    <property type="term" value="P:adenine biosynthetic process"/>
    <property type="evidence" value="ECO:0007669"/>
    <property type="project" value="TreeGrafter"/>
</dbReference>
<comment type="caution">
    <text evidence="14">The sequence shown here is derived from an EMBL/GenBank/DDBJ whole genome shotgun (WGS) entry which is preliminary data.</text>
</comment>
<dbReference type="GO" id="GO:0006189">
    <property type="term" value="P:'de novo' IMP biosynthetic process"/>
    <property type="evidence" value="ECO:0007669"/>
    <property type="project" value="UniProtKB-UniPathway"/>
</dbReference>
<dbReference type="Proteomes" id="UP000230706">
    <property type="component" value="Unassembled WGS sequence"/>
</dbReference>
<evidence type="ECO:0000256" key="2">
    <source>
        <dbReference type="ARBA" id="ARBA00010280"/>
    </source>
</evidence>
<evidence type="ECO:0000256" key="11">
    <source>
        <dbReference type="ARBA" id="ARBA00049057"/>
    </source>
</evidence>
<proteinExistence type="inferred from homology"/>
<evidence type="ECO:0000256" key="9">
    <source>
        <dbReference type="ARBA" id="ARBA00032931"/>
    </source>
</evidence>
<dbReference type="SUPFAM" id="SSF55326">
    <property type="entry name" value="PurM N-terminal domain-like"/>
    <property type="match status" value="1"/>
</dbReference>
<dbReference type="Gene3D" id="3.30.1330.10">
    <property type="entry name" value="PurM-like, N-terminal domain"/>
    <property type="match status" value="1"/>
</dbReference>
<keyword evidence="7" id="KW-0067">ATP-binding</keyword>
<keyword evidence="5 14" id="KW-0436">Ligase</keyword>
<comment type="similarity">
    <text evidence="2">Belongs to the AIR synthase family.</text>
</comment>
<evidence type="ECO:0000256" key="8">
    <source>
        <dbReference type="ARBA" id="ARBA00031908"/>
    </source>
</evidence>
<comment type="catalytic activity">
    <reaction evidence="11">
        <text>2-formamido-N(1)-(5-O-phospho-beta-D-ribosyl)acetamidine + ATP = 5-amino-1-(5-phospho-beta-D-ribosyl)imidazole + ADP + phosphate + H(+)</text>
        <dbReference type="Rhea" id="RHEA:23032"/>
        <dbReference type="ChEBI" id="CHEBI:15378"/>
        <dbReference type="ChEBI" id="CHEBI:30616"/>
        <dbReference type="ChEBI" id="CHEBI:43474"/>
        <dbReference type="ChEBI" id="CHEBI:137981"/>
        <dbReference type="ChEBI" id="CHEBI:147287"/>
        <dbReference type="ChEBI" id="CHEBI:456216"/>
        <dbReference type="EC" id="6.3.3.1"/>
    </reaction>
</comment>
<dbReference type="EMBL" id="PFBF01000014">
    <property type="protein sequence ID" value="PIR86465.1"/>
    <property type="molecule type" value="Genomic_DNA"/>
</dbReference>
<dbReference type="InterPro" id="IPR036676">
    <property type="entry name" value="PurM-like_C_sf"/>
</dbReference>
<accession>A0A2H0UL15</accession>
<dbReference type="EC" id="6.3.3.1" evidence="3"/>
<dbReference type="Pfam" id="PF00586">
    <property type="entry name" value="AIRS"/>
    <property type="match status" value="1"/>
</dbReference>
<dbReference type="UniPathway" id="UPA00074">
    <property type="reaction ID" value="UER00129"/>
</dbReference>
<comment type="pathway">
    <text evidence="1">Purine metabolism; IMP biosynthesis via de novo pathway; 5-amino-1-(5-phospho-D-ribosyl)imidazole from N(2)-formyl-N(1)-(5-phospho-D-ribosyl)glycinamide: step 2/2.</text>
</comment>
<evidence type="ECO:0000256" key="1">
    <source>
        <dbReference type="ARBA" id="ARBA00004686"/>
    </source>
</evidence>
<evidence type="ECO:0000313" key="14">
    <source>
        <dbReference type="EMBL" id="PIR86465.1"/>
    </source>
</evidence>
<dbReference type="Gene3D" id="3.90.650.10">
    <property type="entry name" value="PurM-like C-terminal domain"/>
    <property type="match status" value="1"/>
</dbReference>
<evidence type="ECO:0000256" key="7">
    <source>
        <dbReference type="ARBA" id="ARBA00022840"/>
    </source>
</evidence>
<dbReference type="NCBIfam" id="TIGR00878">
    <property type="entry name" value="purM"/>
    <property type="match status" value="1"/>
</dbReference>
<keyword evidence="6" id="KW-0547">Nucleotide-binding</keyword>
<sequence length="347" mass="37277">METQTGAKIMNDVSEAGSISTPDIIRIAKKYAGKTKYTGKFAMVLNDVGGFSSPYNILKPCVGSGTMDGVGSKLKIAFETGRHDTIGIDLVAMVANDLLADKLEPAFLHDYIAMGPFTRAHFESVLTGIAKGCNIAGMQILGGESANMRFLYASGEYDLAAHGTGFANVDEYIVNGSGIKPGMSIFGLSSSGIHANGFTKMREVLHLNGGSNGLRKGLLESDWKGVLEGRTLADELLIPTKIYLKEVRRACKKYEITGFAHITGGGLPENIRRILPGGCSAHIQKDSWKWPPIFSLIQREGDIGAEGMLSTFNCGIGFVAISGDDMVSDDWMHIGTVKRGKKKVLFT</sequence>
<dbReference type="InterPro" id="IPR016188">
    <property type="entry name" value="PurM-like_N"/>
</dbReference>
<evidence type="ECO:0000256" key="6">
    <source>
        <dbReference type="ARBA" id="ARBA00022741"/>
    </source>
</evidence>
<evidence type="ECO:0000256" key="10">
    <source>
        <dbReference type="ARBA" id="ARBA00033093"/>
    </source>
</evidence>
<dbReference type="CDD" id="cd02196">
    <property type="entry name" value="PurM"/>
    <property type="match status" value="1"/>
</dbReference>
<dbReference type="Pfam" id="PF02769">
    <property type="entry name" value="AIRS_C"/>
    <property type="match status" value="1"/>
</dbReference>
<dbReference type="InterPro" id="IPR004733">
    <property type="entry name" value="PurM_cligase"/>
</dbReference>
<dbReference type="GO" id="GO:0005524">
    <property type="term" value="F:ATP binding"/>
    <property type="evidence" value="ECO:0007669"/>
    <property type="project" value="UniProtKB-KW"/>
</dbReference>
<protein>
    <recommendedName>
        <fullName evidence="4">Phosphoribosylformylglycinamidine cyclo-ligase</fullName>
        <ecNumber evidence="3">6.3.3.1</ecNumber>
    </recommendedName>
    <alternativeName>
        <fullName evidence="9">AIR synthase</fullName>
    </alternativeName>
    <alternativeName>
        <fullName evidence="10">AIRS</fullName>
    </alternativeName>
    <alternativeName>
        <fullName evidence="8">Phosphoribosyl-aminoimidazole synthetase</fullName>
    </alternativeName>
</protein>
<dbReference type="GO" id="GO:0004641">
    <property type="term" value="F:phosphoribosylformylglycinamidine cyclo-ligase activity"/>
    <property type="evidence" value="ECO:0007669"/>
    <property type="project" value="UniProtKB-EC"/>
</dbReference>
<evidence type="ECO:0000259" key="13">
    <source>
        <dbReference type="Pfam" id="PF02769"/>
    </source>
</evidence>
<dbReference type="AlphaFoldDB" id="A0A2H0UL15"/>
<evidence type="ECO:0000256" key="5">
    <source>
        <dbReference type="ARBA" id="ARBA00022598"/>
    </source>
</evidence>
<evidence type="ECO:0000256" key="4">
    <source>
        <dbReference type="ARBA" id="ARBA00020367"/>
    </source>
</evidence>
<organism evidence="14 15">
    <name type="scientific">Candidatus Kaiserbacteria bacterium CG10_big_fil_rev_8_21_14_0_10_43_70</name>
    <dbReference type="NCBI Taxonomy" id="1974605"/>
    <lineage>
        <taxon>Bacteria</taxon>
        <taxon>Candidatus Kaiseribacteriota</taxon>
    </lineage>
</organism>
<evidence type="ECO:0000313" key="15">
    <source>
        <dbReference type="Proteomes" id="UP000230706"/>
    </source>
</evidence>
<feature type="domain" description="PurM-like C-terminal" evidence="13">
    <location>
        <begin position="180"/>
        <end position="325"/>
    </location>
</feature>
<dbReference type="PANTHER" id="PTHR10520">
    <property type="entry name" value="TRIFUNCTIONAL PURINE BIOSYNTHETIC PROTEIN ADENOSINE-3-RELATED"/>
    <property type="match status" value="1"/>
</dbReference>
<dbReference type="SUPFAM" id="SSF56042">
    <property type="entry name" value="PurM C-terminal domain-like"/>
    <property type="match status" value="1"/>
</dbReference>
<evidence type="ECO:0000256" key="3">
    <source>
        <dbReference type="ARBA" id="ARBA00013047"/>
    </source>
</evidence>
<dbReference type="GO" id="GO:0004637">
    <property type="term" value="F:phosphoribosylamine-glycine ligase activity"/>
    <property type="evidence" value="ECO:0007669"/>
    <property type="project" value="TreeGrafter"/>
</dbReference>
<gene>
    <name evidence="14" type="primary">purM</name>
    <name evidence="14" type="ORF">COU13_00745</name>
</gene>
<evidence type="ECO:0000259" key="12">
    <source>
        <dbReference type="Pfam" id="PF00586"/>
    </source>
</evidence>
<name>A0A2H0UL15_9BACT</name>
<feature type="domain" description="PurM-like N-terminal" evidence="12">
    <location>
        <begin position="66"/>
        <end position="166"/>
    </location>
</feature>
<dbReference type="InterPro" id="IPR010918">
    <property type="entry name" value="PurM-like_C_dom"/>
</dbReference>